<dbReference type="PANTHER" id="PTHR19372:SF7">
    <property type="entry name" value="SULFITE OXIDASE, MITOCHONDRIAL"/>
    <property type="match status" value="1"/>
</dbReference>
<evidence type="ECO:0000256" key="18">
    <source>
        <dbReference type="SAM" id="MobiDB-lite"/>
    </source>
</evidence>
<evidence type="ECO:0000256" key="7">
    <source>
        <dbReference type="ARBA" id="ARBA00022617"/>
    </source>
</evidence>
<dbReference type="CDD" id="cd06183">
    <property type="entry name" value="cyt_b5_reduct_like"/>
    <property type="match status" value="1"/>
</dbReference>
<evidence type="ECO:0000256" key="13">
    <source>
        <dbReference type="ARBA" id="ARBA00023063"/>
    </source>
</evidence>
<evidence type="ECO:0000313" key="21">
    <source>
        <dbReference type="EMBL" id="EKM57613.1"/>
    </source>
</evidence>
<dbReference type="KEGG" id="pco:PHACADRAFT_170854"/>
<dbReference type="GO" id="GO:0042128">
    <property type="term" value="P:nitrate assimilation"/>
    <property type="evidence" value="ECO:0007669"/>
    <property type="project" value="UniProtKB-KW"/>
</dbReference>
<dbReference type="InterPro" id="IPR036400">
    <property type="entry name" value="Cyt_B5-like_heme/steroid_sf"/>
</dbReference>
<name>K5W184_PHACS</name>
<evidence type="ECO:0000256" key="8">
    <source>
        <dbReference type="ARBA" id="ARBA00022630"/>
    </source>
</evidence>
<dbReference type="InterPro" id="IPR001433">
    <property type="entry name" value="OxRdtase_FAD/NAD-bd"/>
</dbReference>
<dbReference type="Gene3D" id="3.40.50.80">
    <property type="entry name" value="Nucleotide-binding domain of ferredoxin-NADP reductase (FNR) module"/>
    <property type="match status" value="1"/>
</dbReference>
<dbReference type="InterPro" id="IPR017938">
    <property type="entry name" value="Riboflavin_synthase-like_b-brl"/>
</dbReference>
<dbReference type="PROSITE" id="PS51384">
    <property type="entry name" value="FAD_FR"/>
    <property type="match status" value="1"/>
</dbReference>
<comment type="subunit">
    <text evidence="5">Homodimer.</text>
</comment>
<dbReference type="InParanoid" id="K5W184"/>
<dbReference type="SUPFAM" id="SSF81296">
    <property type="entry name" value="E set domains"/>
    <property type="match status" value="1"/>
</dbReference>
<dbReference type="Pfam" id="PF03404">
    <property type="entry name" value="Mo-co_dimer"/>
    <property type="match status" value="1"/>
</dbReference>
<dbReference type="GO" id="GO:0043546">
    <property type="term" value="F:molybdopterin cofactor binding"/>
    <property type="evidence" value="ECO:0007669"/>
    <property type="project" value="TreeGrafter"/>
</dbReference>
<keyword evidence="22" id="KW-1185">Reference proteome</keyword>
<dbReference type="Gene3D" id="2.60.40.650">
    <property type="match status" value="1"/>
</dbReference>
<evidence type="ECO:0000256" key="12">
    <source>
        <dbReference type="ARBA" id="ARBA00023004"/>
    </source>
</evidence>
<dbReference type="GO" id="GO:0020037">
    <property type="term" value="F:heme binding"/>
    <property type="evidence" value="ECO:0007669"/>
    <property type="project" value="InterPro"/>
</dbReference>
<dbReference type="InterPro" id="IPR000572">
    <property type="entry name" value="OxRdtase_Mopterin-bd_dom"/>
</dbReference>
<dbReference type="GO" id="GO:0008482">
    <property type="term" value="F:sulfite oxidase activity"/>
    <property type="evidence" value="ECO:0007669"/>
    <property type="project" value="TreeGrafter"/>
</dbReference>
<gene>
    <name evidence="21" type="ORF">PHACADRAFT_170854</name>
</gene>
<evidence type="ECO:0000256" key="9">
    <source>
        <dbReference type="ARBA" id="ARBA00022723"/>
    </source>
</evidence>
<dbReference type="PIRSF" id="PIRSF000233">
    <property type="entry name" value="Nitr_rd_NADH"/>
    <property type="match status" value="1"/>
</dbReference>
<dbReference type="PROSITE" id="PS50255">
    <property type="entry name" value="CYTOCHROME_B5_2"/>
    <property type="match status" value="1"/>
</dbReference>
<dbReference type="OrthoDB" id="432685at2759"/>
<dbReference type="SUPFAM" id="SSF56524">
    <property type="entry name" value="Oxidoreductase molybdopterin-binding domain"/>
    <property type="match status" value="1"/>
</dbReference>
<evidence type="ECO:0000256" key="5">
    <source>
        <dbReference type="ARBA" id="ARBA00011738"/>
    </source>
</evidence>
<dbReference type="SMART" id="SM01117">
    <property type="entry name" value="Cyt-b5"/>
    <property type="match status" value="1"/>
</dbReference>
<dbReference type="Pfam" id="PF00173">
    <property type="entry name" value="Cyt-b5"/>
    <property type="match status" value="1"/>
</dbReference>
<feature type="domain" description="FAD-binding FR-type" evidence="20">
    <location>
        <begin position="665"/>
        <end position="777"/>
    </location>
</feature>
<dbReference type="PANTHER" id="PTHR19372">
    <property type="entry name" value="SULFITE REDUCTASE"/>
    <property type="match status" value="1"/>
</dbReference>
<evidence type="ECO:0000256" key="17">
    <source>
        <dbReference type="PIRSR" id="PIRSR000233-1"/>
    </source>
</evidence>
<sequence>MSPASSISRSSSVESGLSGSYASSPRSDASDTPDSSLRSSPSPPLKALYTLPSPFFPASLEAEDSNRQCPQLPSIFPALPANNTPRVTATADAQTPDNWLPRDPTLIRLTGKHPFNSEGYLTPLFDAGFITPAHLHVVRNHGAVPKISPDQAYADWKIRVHGLVQEELEFSIGELAERFQVVTLPVTICCAGNRRKEQNVVRKSLGFNWGAGGVSTALWTGVYLADVLDYVRPIRPRAKHVIFEGADDLPKGPYGTSQKLSWAADREKGMLIAWAMNGLALEPDHGFPVRVVMPGQIGGRMVKWLKRIEISETESNHYLHYWDNKVLPMQYTPEQAKDTPEIWYDPKYTITELNVNSAIAKPAHAEVLDVSNEDMASNAKTYDIQGYAYAGGGRRINRVEISLDHGKTWTLADVDYPEDHFRAAAFEHPVYGLVDLTARDTCFCWCFWTLRVPLAALARADVVALRAMDEGMNTQPRDMYLNATSMLNNWWFRVAVRKSAAADGVRLTFEHPAVVGQTMEGWMDRMKAEGRDVLNPVFSDAPQDQAESAAKPSEEKKEVVMTKPGVNRKITAEELKAQDKQKPWFVVNGEVYDATEYLQDHPGGADSILLVAGDDATEDFMAIHSIDAKQKLAEYHIGTLVGSLSEPATVTSSSSDLNAPFLDPKTWKVVTLTSIERVNHDSLIYRFALPHSDQPLGLPTGQHVFVRLKRKDTGDMVQRAYTPVSPENARGSIDFLIKLYLPTGEYPTGGKMTVGFHQLEVGDTLELKGPLGSFIWQGSGTALWRGVPREVSEIGLVCGGSGITPILQVLRSVLHDSADTVTRLWLISANKTVDDILCRAELDSLFAAHGASGRFSVHYTLSTSTPAEWTYGTGRVTEDMLRVHLPAAGAGKLVLACGPSNMIEGALKSGLQKCGWDVQTQLVVF</sequence>
<keyword evidence="13 16" id="KW-0534">Nitrate assimilation</keyword>
<dbReference type="GO" id="GO:0050464">
    <property type="term" value="F:nitrate reductase (NADPH) activity"/>
    <property type="evidence" value="ECO:0007669"/>
    <property type="project" value="UniProtKB-EC"/>
</dbReference>
<evidence type="ECO:0000256" key="2">
    <source>
        <dbReference type="ARBA" id="ARBA00001974"/>
    </source>
</evidence>
<evidence type="ECO:0000256" key="15">
    <source>
        <dbReference type="ARBA" id="ARBA00049155"/>
    </source>
</evidence>
<dbReference type="AlphaFoldDB" id="K5W184"/>
<dbReference type="FunFam" id="3.90.420.10:FF:000003">
    <property type="entry name" value="Nitrate reductase"/>
    <property type="match status" value="1"/>
</dbReference>
<proteinExistence type="inferred from homology"/>
<dbReference type="EMBL" id="JH930470">
    <property type="protein sequence ID" value="EKM57613.1"/>
    <property type="molecule type" value="Genomic_DNA"/>
</dbReference>
<dbReference type="InterPro" id="IPR018506">
    <property type="entry name" value="Cyt_B5_heme-BS"/>
</dbReference>
<keyword evidence="14" id="KW-1015">Disulfide bond</keyword>
<accession>K5W184</accession>
<dbReference type="PROSITE" id="PS00191">
    <property type="entry name" value="CYTOCHROME_B5_1"/>
    <property type="match status" value="1"/>
</dbReference>
<comment type="similarity">
    <text evidence="4 16">Belongs to the nitrate reductase family.</text>
</comment>
<dbReference type="SUPFAM" id="SSF63380">
    <property type="entry name" value="Riboflavin synthase domain-like"/>
    <property type="match status" value="1"/>
</dbReference>
<feature type="binding site" evidence="17">
    <location>
        <position position="190"/>
    </location>
    <ligand>
        <name>Mo-molybdopterin</name>
        <dbReference type="ChEBI" id="CHEBI:71302"/>
    </ligand>
    <ligandPart>
        <name>Mo</name>
        <dbReference type="ChEBI" id="CHEBI:28685"/>
    </ligandPart>
</feature>
<dbReference type="InterPro" id="IPR001709">
    <property type="entry name" value="Flavoprot_Pyr_Nucl_cyt_Rdtase"/>
</dbReference>
<comment type="catalytic activity">
    <reaction evidence="15">
        <text>nitrite + NADP(+) + H2O = nitrate + NADPH + H(+)</text>
        <dbReference type="Rhea" id="RHEA:19061"/>
        <dbReference type="ChEBI" id="CHEBI:15377"/>
        <dbReference type="ChEBI" id="CHEBI:15378"/>
        <dbReference type="ChEBI" id="CHEBI:16301"/>
        <dbReference type="ChEBI" id="CHEBI:17632"/>
        <dbReference type="ChEBI" id="CHEBI:57783"/>
        <dbReference type="ChEBI" id="CHEBI:58349"/>
        <dbReference type="EC" id="1.7.1.3"/>
    </reaction>
</comment>
<dbReference type="RefSeq" id="XP_007392960.1">
    <property type="nucleotide sequence ID" value="XM_007392898.1"/>
</dbReference>
<dbReference type="SUPFAM" id="SSF55856">
    <property type="entry name" value="Cytochrome b5-like heme/steroid binding domain"/>
    <property type="match status" value="1"/>
</dbReference>
<evidence type="ECO:0000256" key="11">
    <source>
        <dbReference type="ARBA" id="ARBA00023002"/>
    </source>
</evidence>
<dbReference type="PRINTS" id="PR00406">
    <property type="entry name" value="CYTB5RDTASE"/>
</dbReference>
<keyword evidence="12" id="KW-0408">Iron</keyword>
<comment type="cofactor">
    <cofactor evidence="1">
        <name>heme</name>
        <dbReference type="ChEBI" id="CHEBI:30413"/>
    </cofactor>
</comment>
<dbReference type="InterPro" id="IPR039261">
    <property type="entry name" value="FNR_nucleotide-bd"/>
</dbReference>
<keyword evidence="6 17" id="KW-0500">Molybdenum</keyword>
<dbReference type="InterPro" id="IPR014756">
    <property type="entry name" value="Ig_E-set"/>
</dbReference>
<evidence type="ECO:0000259" key="20">
    <source>
        <dbReference type="PROSITE" id="PS51384"/>
    </source>
</evidence>
<dbReference type="Proteomes" id="UP000008370">
    <property type="component" value="Unassembled WGS sequence"/>
</dbReference>
<dbReference type="Gene3D" id="2.40.30.10">
    <property type="entry name" value="Translation factors"/>
    <property type="match status" value="1"/>
</dbReference>
<dbReference type="SUPFAM" id="SSF52343">
    <property type="entry name" value="Ferredoxin reductase-like, C-terminal NADP-linked domain"/>
    <property type="match status" value="1"/>
</dbReference>
<comment type="cofactor">
    <cofactor evidence="17">
        <name>Mo-molybdopterin</name>
        <dbReference type="ChEBI" id="CHEBI:71302"/>
    </cofactor>
    <text evidence="17">Binds 1 Mo-molybdopterin (Mo-MPT) cofactor per subunit.</text>
</comment>
<dbReference type="PRINTS" id="PR00363">
    <property type="entry name" value="CYTOCHROMEB5"/>
</dbReference>
<dbReference type="Gene3D" id="3.90.420.10">
    <property type="entry name" value="Oxidoreductase, molybdopterin-binding domain"/>
    <property type="match status" value="1"/>
</dbReference>
<dbReference type="Pfam" id="PF00175">
    <property type="entry name" value="NAD_binding_1"/>
    <property type="match status" value="1"/>
</dbReference>
<dbReference type="Gene3D" id="3.10.120.10">
    <property type="entry name" value="Cytochrome b5-like heme/steroid binding domain"/>
    <property type="match status" value="1"/>
</dbReference>
<dbReference type="PRINTS" id="PR00407">
    <property type="entry name" value="EUMOPTERIN"/>
</dbReference>
<evidence type="ECO:0000256" key="6">
    <source>
        <dbReference type="ARBA" id="ARBA00022505"/>
    </source>
</evidence>
<keyword evidence="8" id="KW-0285">Flavoprotein</keyword>
<evidence type="ECO:0000256" key="10">
    <source>
        <dbReference type="ARBA" id="ARBA00022827"/>
    </source>
</evidence>
<keyword evidence="10" id="KW-0274">FAD</keyword>
<dbReference type="InterPro" id="IPR001199">
    <property type="entry name" value="Cyt_B5-like_heme/steroid-bd"/>
</dbReference>
<dbReference type="Pfam" id="PF00174">
    <property type="entry name" value="Oxidored_molyb"/>
    <property type="match status" value="1"/>
</dbReference>
<dbReference type="GO" id="GO:0030151">
    <property type="term" value="F:molybdenum ion binding"/>
    <property type="evidence" value="ECO:0007669"/>
    <property type="project" value="InterPro"/>
</dbReference>
<feature type="compositionally biased region" description="Low complexity" evidence="18">
    <location>
        <begin position="1"/>
        <end position="40"/>
    </location>
</feature>
<keyword evidence="7" id="KW-0349">Heme</keyword>
<protein>
    <recommendedName>
        <fullName evidence="16">Nitrate reductase</fullName>
    </recommendedName>
</protein>
<keyword evidence="11" id="KW-0560">Oxidoreductase</keyword>
<dbReference type="STRING" id="650164.K5W184"/>
<organism evidence="21 22">
    <name type="scientific">Phanerochaete carnosa (strain HHB-10118-sp)</name>
    <name type="common">White-rot fungus</name>
    <name type="synonym">Peniophora carnosa</name>
    <dbReference type="NCBI Taxonomy" id="650164"/>
    <lineage>
        <taxon>Eukaryota</taxon>
        <taxon>Fungi</taxon>
        <taxon>Dikarya</taxon>
        <taxon>Basidiomycota</taxon>
        <taxon>Agaricomycotina</taxon>
        <taxon>Agaricomycetes</taxon>
        <taxon>Polyporales</taxon>
        <taxon>Phanerochaetaceae</taxon>
        <taxon>Phanerochaete</taxon>
    </lineage>
</organism>
<reference evidence="21 22" key="1">
    <citation type="journal article" date="2012" name="BMC Genomics">
        <title>Comparative genomics of the white-rot fungi, Phanerochaete carnosa and P. chrysosporium, to elucidate the genetic basis of the distinct wood types they colonize.</title>
        <authorList>
            <person name="Suzuki H."/>
            <person name="MacDonald J."/>
            <person name="Syed K."/>
            <person name="Salamov A."/>
            <person name="Hori C."/>
            <person name="Aerts A."/>
            <person name="Henrissat B."/>
            <person name="Wiebenga A."/>
            <person name="vanKuyk P.A."/>
            <person name="Barry K."/>
            <person name="Lindquist E."/>
            <person name="LaButti K."/>
            <person name="Lapidus A."/>
            <person name="Lucas S."/>
            <person name="Coutinho P."/>
            <person name="Gong Y."/>
            <person name="Samejima M."/>
            <person name="Mahadevan R."/>
            <person name="Abou-Zaid M."/>
            <person name="de Vries R.P."/>
            <person name="Igarashi K."/>
            <person name="Yadav J.S."/>
            <person name="Grigoriev I.V."/>
            <person name="Master E.R."/>
        </authorList>
    </citation>
    <scope>NUCLEOTIDE SEQUENCE [LARGE SCALE GENOMIC DNA]</scope>
    <source>
        <strain evidence="21 22">HHB-10118-sp</strain>
    </source>
</reference>
<evidence type="ECO:0000256" key="14">
    <source>
        <dbReference type="ARBA" id="ARBA00023157"/>
    </source>
</evidence>
<evidence type="ECO:0000256" key="1">
    <source>
        <dbReference type="ARBA" id="ARBA00001971"/>
    </source>
</evidence>
<dbReference type="HOGENOM" id="CLU_003827_4_0_1"/>
<dbReference type="InterPro" id="IPR005066">
    <property type="entry name" value="MoCF_OxRdtse_dimer"/>
</dbReference>
<dbReference type="PRINTS" id="PR00371">
    <property type="entry name" value="FPNCR"/>
</dbReference>
<evidence type="ECO:0000313" key="22">
    <source>
        <dbReference type="Proteomes" id="UP000008370"/>
    </source>
</evidence>
<dbReference type="InterPro" id="IPR008333">
    <property type="entry name" value="Cbr1-like_FAD-bd_dom"/>
</dbReference>
<feature type="region of interest" description="Disordered" evidence="18">
    <location>
        <begin position="1"/>
        <end position="45"/>
    </location>
</feature>
<comment type="cofactor">
    <cofactor evidence="2">
        <name>FAD</name>
        <dbReference type="ChEBI" id="CHEBI:57692"/>
    </cofactor>
</comment>
<evidence type="ECO:0000256" key="3">
    <source>
        <dbReference type="ARBA" id="ARBA00003838"/>
    </source>
</evidence>
<evidence type="ECO:0000256" key="4">
    <source>
        <dbReference type="ARBA" id="ARBA00006253"/>
    </source>
</evidence>
<evidence type="ECO:0000256" key="16">
    <source>
        <dbReference type="PIRNR" id="PIRNR000233"/>
    </source>
</evidence>
<keyword evidence="9 17" id="KW-0479">Metal-binding</keyword>
<evidence type="ECO:0000259" key="19">
    <source>
        <dbReference type="PROSITE" id="PS50255"/>
    </source>
</evidence>
<dbReference type="GO" id="GO:0006790">
    <property type="term" value="P:sulfur compound metabolic process"/>
    <property type="evidence" value="ECO:0007669"/>
    <property type="project" value="TreeGrafter"/>
</dbReference>
<comment type="function">
    <text evidence="3 16">Nitrate reductase is a key enzyme involved in the first step of nitrate assimilation in plants, fungi and bacteria.</text>
</comment>
<dbReference type="InterPro" id="IPR017927">
    <property type="entry name" value="FAD-bd_FR_type"/>
</dbReference>
<dbReference type="GeneID" id="18909528"/>
<dbReference type="GO" id="GO:0006809">
    <property type="term" value="P:nitric oxide biosynthetic process"/>
    <property type="evidence" value="ECO:0007669"/>
    <property type="project" value="InterPro"/>
</dbReference>
<dbReference type="InterPro" id="IPR012137">
    <property type="entry name" value="Nitr_rd_NADH"/>
</dbReference>
<dbReference type="Pfam" id="PF00970">
    <property type="entry name" value="FAD_binding_6"/>
    <property type="match status" value="1"/>
</dbReference>
<dbReference type="InterPro" id="IPR008335">
    <property type="entry name" value="Mopterin_OxRdtase_euk"/>
</dbReference>
<dbReference type="InterPro" id="IPR036374">
    <property type="entry name" value="OxRdtase_Mopterin-bd_sf"/>
</dbReference>
<feature type="domain" description="Cytochrome b5 heme-binding" evidence="19">
    <location>
        <begin position="567"/>
        <end position="641"/>
    </location>
</feature>